<dbReference type="OrthoDB" id="6087881at2"/>
<evidence type="ECO:0000256" key="1">
    <source>
        <dbReference type="SAM" id="SignalP"/>
    </source>
</evidence>
<keyword evidence="3" id="KW-1185">Reference proteome</keyword>
<accession>A0A0X3U144</accession>
<feature type="signal peptide" evidence="1">
    <location>
        <begin position="1"/>
        <end position="36"/>
    </location>
</feature>
<sequence>MEAKVSNLVRTYPLKCFVFCIGALFLAVLIGRPSHAADISPFVGDYIGSANVVDNDGTETPRDMSVSIQERKNGFNVSWTTTTYKADGRIKNQKFSIDFKESDRADVFSAAMKLNVFGHEVPLDPMQGEPFVWGRIDGGTLTVFSLFIDETGGYELQQYDRTLAEGGLNLSFSRFRNGVKSRSVETFLKKQ</sequence>
<evidence type="ECO:0000313" key="3">
    <source>
        <dbReference type="Proteomes" id="UP000053690"/>
    </source>
</evidence>
<reference evidence="3" key="1">
    <citation type="submission" date="2015-12" db="EMBL/GenBank/DDBJ databases">
        <authorList>
            <person name="Zhang G."/>
            <person name="Stingl U."/>
        </authorList>
    </citation>
    <scope>NUCLEOTIDE SEQUENCE [LARGE SCALE GENOMIC DNA]</scope>
    <source>
        <strain evidence="3">ZGT108</strain>
    </source>
</reference>
<dbReference type="Proteomes" id="UP000053690">
    <property type="component" value="Unassembled WGS sequence"/>
</dbReference>
<gene>
    <name evidence="2" type="ORF">AVO44_00310</name>
</gene>
<keyword evidence="1" id="KW-0732">Signal</keyword>
<evidence type="ECO:0000313" key="2">
    <source>
        <dbReference type="EMBL" id="KUJ81775.1"/>
    </source>
</evidence>
<dbReference type="AlphaFoldDB" id="A0A0X3U144"/>
<dbReference type="STRING" id="1685378.AVO44_00310"/>
<proteinExistence type="predicted"/>
<protein>
    <submittedName>
        <fullName evidence="2">Uncharacterized protein</fullName>
    </submittedName>
</protein>
<dbReference type="EMBL" id="LQBP01000001">
    <property type="protein sequence ID" value="KUJ81775.1"/>
    <property type="molecule type" value="Genomic_DNA"/>
</dbReference>
<name>A0A0X3U144_9RHOB</name>
<feature type="chain" id="PRO_5007054610" evidence="1">
    <location>
        <begin position="37"/>
        <end position="191"/>
    </location>
</feature>
<organism evidence="2 3">
    <name type="scientific">Ruegeria profundi</name>
    <dbReference type="NCBI Taxonomy" id="1685378"/>
    <lineage>
        <taxon>Bacteria</taxon>
        <taxon>Pseudomonadati</taxon>
        <taxon>Pseudomonadota</taxon>
        <taxon>Alphaproteobacteria</taxon>
        <taxon>Rhodobacterales</taxon>
        <taxon>Roseobacteraceae</taxon>
        <taxon>Ruegeria</taxon>
    </lineage>
</organism>
<comment type="caution">
    <text evidence="2">The sequence shown here is derived from an EMBL/GenBank/DDBJ whole genome shotgun (WGS) entry which is preliminary data.</text>
</comment>